<dbReference type="Gene3D" id="3.30.470.160">
    <property type="entry name" value="Inositol polyphosphate kinase"/>
    <property type="match status" value="1"/>
</dbReference>
<reference evidence="6 7" key="1">
    <citation type="submission" date="2023-03" db="EMBL/GenBank/DDBJ databases">
        <title>Genome sequence of Lichtheimia ornata CBS 291.66.</title>
        <authorList>
            <person name="Mohabir J.T."/>
            <person name="Shea T.P."/>
            <person name="Kurbessoian T."/>
            <person name="Berby B."/>
            <person name="Fontaine J."/>
            <person name="Livny J."/>
            <person name="Gnirke A."/>
            <person name="Stajich J.E."/>
            <person name="Cuomo C.A."/>
        </authorList>
    </citation>
    <scope>NUCLEOTIDE SEQUENCE [LARGE SCALE GENOMIC DNA]</scope>
    <source>
        <strain evidence="6">CBS 291.66</strain>
    </source>
</reference>
<accession>A0AAD7UWF0</accession>
<keyword evidence="7" id="KW-1185">Reference proteome</keyword>
<feature type="region of interest" description="Disordered" evidence="5">
    <location>
        <begin position="238"/>
        <end position="257"/>
    </location>
</feature>
<dbReference type="GO" id="GO:0005634">
    <property type="term" value="C:nucleus"/>
    <property type="evidence" value="ECO:0007669"/>
    <property type="project" value="TreeGrafter"/>
</dbReference>
<evidence type="ECO:0000313" key="7">
    <source>
        <dbReference type="Proteomes" id="UP001234581"/>
    </source>
</evidence>
<evidence type="ECO:0000256" key="1">
    <source>
        <dbReference type="ARBA" id="ARBA00007374"/>
    </source>
</evidence>
<sequence>MASVIPPNATKLVKFTDQVAGHDRLLRFSTHDLMVIKPATRKEIDFYEEAQQRPDFECWIPKCFGNLHMATDSELAMLREQHINDAELSETLLKASSTTDADTPLQDHRPSDSQGRSLDDILCSIIEWNNLCLENVLHGFTRPCVLDLKLGTRLYDDDATPEKREKMQKNAKGTTSEELGIRISGMKVYNTIDRTWAIYDKQFGRSRTADTILDGLLSFFFPTSAYAKANDPVIVQDEEQEKDIGGSSSNNDSNRKRISGTKMNWILENLLDDIGSIREYVEEHPELEMYCASLLMVFEGDKEAADTTWKSMLQKDRQEKTRALEEGENEEEEEDEEEEPKLCDVRLIDFAHSRWDANRQSQDEGLLKGLDNIMTLLEKCMEKQSNENL</sequence>
<proteinExistence type="inferred from homology"/>
<keyword evidence="2 4" id="KW-0808">Transferase</keyword>
<dbReference type="PANTHER" id="PTHR12400:SF103">
    <property type="entry name" value="INOSITOL POLYPHOSPHATE MULTIKINASE"/>
    <property type="match status" value="1"/>
</dbReference>
<dbReference type="PANTHER" id="PTHR12400">
    <property type="entry name" value="INOSITOL POLYPHOSPHATE KINASE"/>
    <property type="match status" value="1"/>
</dbReference>
<organism evidence="6 7">
    <name type="scientific">Lichtheimia ornata</name>
    <dbReference type="NCBI Taxonomy" id="688661"/>
    <lineage>
        <taxon>Eukaryota</taxon>
        <taxon>Fungi</taxon>
        <taxon>Fungi incertae sedis</taxon>
        <taxon>Mucoromycota</taxon>
        <taxon>Mucoromycotina</taxon>
        <taxon>Mucoromycetes</taxon>
        <taxon>Mucorales</taxon>
        <taxon>Lichtheimiaceae</taxon>
        <taxon>Lichtheimia</taxon>
    </lineage>
</organism>
<dbReference type="Proteomes" id="UP001234581">
    <property type="component" value="Unassembled WGS sequence"/>
</dbReference>
<dbReference type="GeneID" id="83216865"/>
<dbReference type="GO" id="GO:0046854">
    <property type="term" value="P:phosphatidylinositol phosphate biosynthetic process"/>
    <property type="evidence" value="ECO:0007669"/>
    <property type="project" value="TreeGrafter"/>
</dbReference>
<dbReference type="GO" id="GO:0032958">
    <property type="term" value="P:inositol phosphate biosynthetic process"/>
    <property type="evidence" value="ECO:0007669"/>
    <property type="project" value="InterPro"/>
</dbReference>
<feature type="compositionally biased region" description="Acidic residues" evidence="5">
    <location>
        <begin position="326"/>
        <end position="339"/>
    </location>
</feature>
<name>A0AAD7UWF0_9FUNG</name>
<evidence type="ECO:0000256" key="2">
    <source>
        <dbReference type="ARBA" id="ARBA00022679"/>
    </source>
</evidence>
<evidence type="ECO:0000313" key="6">
    <source>
        <dbReference type="EMBL" id="KAJ8654894.1"/>
    </source>
</evidence>
<dbReference type="EMBL" id="JARTCD010000055">
    <property type="protein sequence ID" value="KAJ8654894.1"/>
    <property type="molecule type" value="Genomic_DNA"/>
</dbReference>
<comment type="similarity">
    <text evidence="1 4">Belongs to the inositol phosphokinase (IPK) family.</text>
</comment>
<dbReference type="AlphaFoldDB" id="A0AAD7UWF0"/>
<evidence type="ECO:0000256" key="5">
    <source>
        <dbReference type="SAM" id="MobiDB-lite"/>
    </source>
</evidence>
<dbReference type="GO" id="GO:0000824">
    <property type="term" value="F:inositol-1,4,5,6-tetrakisphosphate 3-kinase activity"/>
    <property type="evidence" value="ECO:0007669"/>
    <property type="project" value="TreeGrafter"/>
</dbReference>
<feature type="region of interest" description="Disordered" evidence="5">
    <location>
        <begin position="319"/>
        <end position="340"/>
    </location>
</feature>
<dbReference type="GO" id="GO:0008440">
    <property type="term" value="F:inositol-1,4,5-trisphosphate 3-kinase activity"/>
    <property type="evidence" value="ECO:0007669"/>
    <property type="project" value="TreeGrafter"/>
</dbReference>
<evidence type="ECO:0000256" key="4">
    <source>
        <dbReference type="RuleBase" id="RU363090"/>
    </source>
</evidence>
<feature type="region of interest" description="Disordered" evidence="5">
    <location>
        <begin position="96"/>
        <end position="116"/>
    </location>
</feature>
<dbReference type="Pfam" id="PF03770">
    <property type="entry name" value="IPK"/>
    <property type="match status" value="2"/>
</dbReference>
<evidence type="ECO:0000256" key="3">
    <source>
        <dbReference type="ARBA" id="ARBA00022777"/>
    </source>
</evidence>
<dbReference type="SUPFAM" id="SSF56104">
    <property type="entry name" value="SAICAR synthase-like"/>
    <property type="match status" value="1"/>
</dbReference>
<dbReference type="EC" id="2.7.-.-" evidence="4"/>
<dbReference type="InterPro" id="IPR038286">
    <property type="entry name" value="IPK_sf"/>
</dbReference>
<gene>
    <name evidence="6" type="ORF">O0I10_009459</name>
</gene>
<keyword evidence="3 4" id="KW-0418">Kinase</keyword>
<dbReference type="RefSeq" id="XP_058339808.1">
    <property type="nucleotide sequence ID" value="XM_058489451.1"/>
</dbReference>
<protein>
    <recommendedName>
        <fullName evidence="4">Kinase</fullName>
        <ecNumber evidence="4">2.7.-.-</ecNumber>
    </recommendedName>
</protein>
<comment type="caution">
    <text evidence="6">The sequence shown here is derived from an EMBL/GenBank/DDBJ whole genome shotgun (WGS) entry which is preliminary data.</text>
</comment>
<dbReference type="GO" id="GO:0005737">
    <property type="term" value="C:cytoplasm"/>
    <property type="evidence" value="ECO:0007669"/>
    <property type="project" value="TreeGrafter"/>
</dbReference>
<dbReference type="InterPro" id="IPR005522">
    <property type="entry name" value="IPK"/>
</dbReference>